<dbReference type="InterPro" id="IPR036873">
    <property type="entry name" value="Rhodanese-like_dom_sf"/>
</dbReference>
<dbReference type="Pfam" id="PF00581">
    <property type="entry name" value="Rhodanese"/>
    <property type="match status" value="1"/>
</dbReference>
<dbReference type="HAMAP" id="MF_00469">
    <property type="entry name" value="TrhO"/>
    <property type="match status" value="1"/>
</dbReference>
<dbReference type="SMART" id="SM00450">
    <property type="entry name" value="RHOD"/>
    <property type="match status" value="1"/>
</dbReference>
<evidence type="ECO:0000259" key="2">
    <source>
        <dbReference type="PROSITE" id="PS50206"/>
    </source>
</evidence>
<keyword evidence="1" id="KW-0819">tRNA processing</keyword>
<dbReference type="InterPro" id="IPR001763">
    <property type="entry name" value="Rhodanese-like_dom"/>
</dbReference>
<dbReference type="SUPFAM" id="SSF52821">
    <property type="entry name" value="Rhodanese/Cell cycle control phosphatase"/>
    <property type="match status" value="1"/>
</dbReference>
<protein>
    <recommendedName>
        <fullName evidence="1">tRNA uridine(34) hydroxylase</fullName>
        <ecNumber evidence="1">1.14.-.-</ecNumber>
    </recommendedName>
    <alternativeName>
        <fullName evidence="1">tRNA hydroxylation protein O</fullName>
    </alternativeName>
</protein>
<evidence type="ECO:0000256" key="1">
    <source>
        <dbReference type="HAMAP-Rule" id="MF_00469"/>
    </source>
</evidence>
<dbReference type="NCBIfam" id="NF001136">
    <property type="entry name" value="PRK00142.1-4"/>
    <property type="match status" value="1"/>
</dbReference>
<dbReference type="PANTHER" id="PTHR43268:SF3">
    <property type="entry name" value="RHODANESE-LIKE DOMAIN-CONTAINING PROTEIN 7-RELATED"/>
    <property type="match status" value="1"/>
</dbReference>
<comment type="caution">
    <text evidence="3">The sequence shown here is derived from an EMBL/GenBank/DDBJ whole genome shotgun (WGS) entry which is preliminary data.</text>
</comment>
<dbReference type="CDD" id="cd01518">
    <property type="entry name" value="RHOD_YceA"/>
    <property type="match status" value="1"/>
</dbReference>
<feature type="domain" description="Rhodanese" evidence="2">
    <location>
        <begin position="122"/>
        <end position="216"/>
    </location>
</feature>
<dbReference type="RefSeq" id="WP_332863516.1">
    <property type="nucleotide sequence ID" value="NZ_JBAFSM010000003.1"/>
</dbReference>
<evidence type="ECO:0000313" key="3">
    <source>
        <dbReference type="EMBL" id="MEG3436068.1"/>
    </source>
</evidence>
<name>A0AAW9QRH9_9CHRO</name>
<dbReference type="InterPro" id="IPR040503">
    <property type="entry name" value="TRHO_N"/>
</dbReference>
<dbReference type="Gene3D" id="3.40.250.10">
    <property type="entry name" value="Rhodanese-like domain"/>
    <property type="match status" value="1"/>
</dbReference>
<dbReference type="EMBL" id="JBAFSM010000003">
    <property type="protein sequence ID" value="MEG3436068.1"/>
    <property type="molecule type" value="Genomic_DNA"/>
</dbReference>
<evidence type="ECO:0000313" key="4">
    <source>
        <dbReference type="Proteomes" id="UP001328733"/>
    </source>
</evidence>
<dbReference type="Pfam" id="PF17773">
    <property type="entry name" value="UPF0176_N"/>
    <property type="match status" value="1"/>
</dbReference>
<comment type="catalytic activity">
    <reaction evidence="1">
        <text>uridine(34) in tRNA + AH2 + O2 = 5-hydroxyuridine(34) in tRNA + A + H2O</text>
        <dbReference type="Rhea" id="RHEA:64224"/>
        <dbReference type="Rhea" id="RHEA-COMP:11727"/>
        <dbReference type="Rhea" id="RHEA-COMP:13381"/>
        <dbReference type="ChEBI" id="CHEBI:13193"/>
        <dbReference type="ChEBI" id="CHEBI:15377"/>
        <dbReference type="ChEBI" id="CHEBI:15379"/>
        <dbReference type="ChEBI" id="CHEBI:17499"/>
        <dbReference type="ChEBI" id="CHEBI:65315"/>
        <dbReference type="ChEBI" id="CHEBI:136877"/>
    </reaction>
</comment>
<dbReference type="GO" id="GO:0016705">
    <property type="term" value="F:oxidoreductase activity, acting on paired donors, with incorporation or reduction of molecular oxygen"/>
    <property type="evidence" value="ECO:0007669"/>
    <property type="project" value="UniProtKB-UniRule"/>
</dbReference>
<organism evidence="3 4">
    <name type="scientific">Pannus brasiliensis CCIBt3594</name>
    <dbReference type="NCBI Taxonomy" id="1427578"/>
    <lineage>
        <taxon>Bacteria</taxon>
        <taxon>Bacillati</taxon>
        <taxon>Cyanobacteriota</taxon>
        <taxon>Cyanophyceae</taxon>
        <taxon>Oscillatoriophycideae</taxon>
        <taxon>Chroococcales</taxon>
        <taxon>Microcystaceae</taxon>
        <taxon>Pannus</taxon>
    </lineage>
</organism>
<dbReference type="PROSITE" id="PS50206">
    <property type="entry name" value="RHODANESE_3"/>
    <property type="match status" value="1"/>
</dbReference>
<sequence>MSYLVATFYRFVDLPDYREKQPEILDFCQKKAIKGTILLAREGINATIAGTPEAIAEVLAFLRSDRRLADLEHKESRCERIPFGRLKVRLKKEIVTLGQPSANPNEKAGTRVPPREWNQLIRDPDTIVIDTRNQYEVAIGTFAGAIEPRTRHFREFPEFIEQHRDEFRCKKIAMFCTGGIRCEKASSFLLDQGFEEVYQLHGGILRYLAEVPPEESLWRGECFVFDERVAIDHHLQVGHYQMCPACGHPIDERDKASPKYREGRSCPHCYQESEG</sequence>
<dbReference type="Gene3D" id="3.30.70.100">
    <property type="match status" value="1"/>
</dbReference>
<gene>
    <name evidence="1" type="primary">trhO</name>
    <name evidence="3" type="ORF">V0288_02965</name>
</gene>
<comment type="similarity">
    <text evidence="1">Belongs to the TrhO family.</text>
</comment>
<dbReference type="InterPro" id="IPR020936">
    <property type="entry name" value="TrhO"/>
</dbReference>
<dbReference type="EC" id="1.14.-.-" evidence="1"/>
<accession>A0AAW9QRH9</accession>
<proteinExistence type="inferred from homology"/>
<comment type="function">
    <text evidence="1">Catalyzes oxygen-dependent 5-hydroxyuridine (ho5U) modification at position 34 in tRNAs.</text>
</comment>
<dbReference type="Proteomes" id="UP001328733">
    <property type="component" value="Unassembled WGS sequence"/>
</dbReference>
<reference evidence="3 4" key="1">
    <citation type="submission" date="2024-01" db="EMBL/GenBank/DDBJ databases">
        <title>Genomic insights into the taxonomy and metabolism of the cyanobacterium Pannus brasiliensis CCIBt3594.</title>
        <authorList>
            <person name="Machado M."/>
            <person name="Botero N.B."/>
            <person name="Andreote A.P.D."/>
            <person name="Feitosa A.M.T."/>
            <person name="Popin R."/>
            <person name="Sivonen K."/>
            <person name="Fiore M.F."/>
        </authorList>
    </citation>
    <scope>NUCLEOTIDE SEQUENCE [LARGE SCALE GENOMIC DNA]</scope>
    <source>
        <strain evidence="3 4">CCIBt3594</strain>
    </source>
</reference>
<dbReference type="PANTHER" id="PTHR43268">
    <property type="entry name" value="THIOSULFATE SULFURTRANSFERASE/RHODANESE-LIKE DOMAIN-CONTAINING PROTEIN 2"/>
    <property type="match status" value="1"/>
</dbReference>
<dbReference type="GO" id="GO:0006400">
    <property type="term" value="P:tRNA modification"/>
    <property type="evidence" value="ECO:0007669"/>
    <property type="project" value="UniProtKB-UniRule"/>
</dbReference>
<keyword evidence="4" id="KW-1185">Reference proteome</keyword>
<dbReference type="AlphaFoldDB" id="A0AAW9QRH9"/>
<keyword evidence="1" id="KW-0560">Oxidoreductase</keyword>